<comment type="caution">
    <text evidence="4">The sequence shown here is derived from an EMBL/GenBank/DDBJ whole genome shotgun (WGS) entry which is preliminary data.</text>
</comment>
<evidence type="ECO:0000256" key="2">
    <source>
        <dbReference type="ARBA" id="ARBA00022857"/>
    </source>
</evidence>
<dbReference type="InterPro" id="IPR002347">
    <property type="entry name" value="SDR_fam"/>
</dbReference>
<protein>
    <recommendedName>
        <fullName evidence="6">NAD(P)-binding protein</fullName>
    </recommendedName>
</protein>
<dbReference type="PRINTS" id="PR00081">
    <property type="entry name" value="GDHRDH"/>
</dbReference>
<sequence>MAEPFLGSMAGLSFAKLTQAVLRRLAPDGRDFIFNHHFDGSAIPTDGDATSNLDFLSDMYLGYDEGINFSWLAGDATGPMSDALFSAETSCLPCLPDRSEVLRLAMFYFDHSHTLYPIVNRQEVMSDLQRIQTDQEHLLTQSPPISRYSATQRQQILKSIHQDLIEWRQSVPFPLPDLHPLVPQGCNSWYDLNFFTHLIALYRPSPLFPTLDVARVNILAEAAAMALRHANSMHMQKRLAFNWLNMLVIYNAVIALVYSVTVQPDNIATTIERSRVVEHLELATDLFKILSHKFSAANMLGTIVAQIIDSHFDAMTDVSQHKPKPVIPEKVALVTAASAGLGAHIARALAPDFRVCINYWHNATRADALIEELNSTFGSTGELPEPLDPTRFVALQADVSDRPSILRLVRDVIALFGRLDAVASNAGWTRVTDFNDIDDNMDDDLWDRTYQCNVKAHFWLMQAAKPHLEASHGAFVTTASLAGVKPGGSSVPYAISKAAQIHLVKTLSLICAPKIRVNSVSPSLMLTDWGLQFPVEQQLATREATRLKRLVTVEVRVPPLHPQLPSLSFSNRTEY</sequence>
<dbReference type="SUPFAM" id="SSF51735">
    <property type="entry name" value="NAD(P)-binding Rossmann-fold domains"/>
    <property type="match status" value="1"/>
</dbReference>
<dbReference type="AlphaFoldDB" id="A0A9W9CLP8"/>
<dbReference type="Pfam" id="PF00106">
    <property type="entry name" value="adh_short"/>
    <property type="match status" value="1"/>
</dbReference>
<dbReference type="CDD" id="cd12148">
    <property type="entry name" value="fungal_TF_MHR"/>
    <property type="match status" value="1"/>
</dbReference>
<dbReference type="GO" id="GO:0016491">
    <property type="term" value="F:oxidoreductase activity"/>
    <property type="evidence" value="ECO:0007669"/>
    <property type="project" value="UniProtKB-KW"/>
</dbReference>
<keyword evidence="2" id="KW-0521">NADP</keyword>
<dbReference type="InterPro" id="IPR052178">
    <property type="entry name" value="Sec_Metab_Biosynth_SDR"/>
</dbReference>
<evidence type="ECO:0000256" key="1">
    <source>
        <dbReference type="ARBA" id="ARBA00006484"/>
    </source>
</evidence>
<evidence type="ECO:0000313" key="5">
    <source>
        <dbReference type="Proteomes" id="UP001140560"/>
    </source>
</evidence>
<accession>A0A9W9CLP8</accession>
<comment type="similarity">
    <text evidence="1">Belongs to the short-chain dehydrogenases/reductases (SDR) family.</text>
</comment>
<evidence type="ECO:0008006" key="6">
    <source>
        <dbReference type="Google" id="ProtNLM"/>
    </source>
</evidence>
<proteinExistence type="inferred from homology"/>
<dbReference type="Proteomes" id="UP001140560">
    <property type="component" value="Unassembled WGS sequence"/>
</dbReference>
<name>A0A9W9CLP8_9PLEO</name>
<evidence type="ECO:0000313" key="4">
    <source>
        <dbReference type="EMBL" id="KAJ4370422.1"/>
    </source>
</evidence>
<dbReference type="Gene3D" id="3.40.50.720">
    <property type="entry name" value="NAD(P)-binding Rossmann-like Domain"/>
    <property type="match status" value="1"/>
</dbReference>
<evidence type="ECO:0000256" key="3">
    <source>
        <dbReference type="ARBA" id="ARBA00023002"/>
    </source>
</evidence>
<organism evidence="4 5">
    <name type="scientific">Neocucurbitaria cava</name>
    <dbReference type="NCBI Taxonomy" id="798079"/>
    <lineage>
        <taxon>Eukaryota</taxon>
        <taxon>Fungi</taxon>
        <taxon>Dikarya</taxon>
        <taxon>Ascomycota</taxon>
        <taxon>Pezizomycotina</taxon>
        <taxon>Dothideomycetes</taxon>
        <taxon>Pleosporomycetidae</taxon>
        <taxon>Pleosporales</taxon>
        <taxon>Pleosporineae</taxon>
        <taxon>Cucurbitariaceae</taxon>
        <taxon>Neocucurbitaria</taxon>
    </lineage>
</organism>
<keyword evidence="3" id="KW-0560">Oxidoreductase</keyword>
<dbReference type="CDD" id="cd05233">
    <property type="entry name" value="SDR_c"/>
    <property type="match status" value="1"/>
</dbReference>
<dbReference type="EMBL" id="JAPEUY010000008">
    <property type="protein sequence ID" value="KAJ4370422.1"/>
    <property type="molecule type" value="Genomic_DNA"/>
</dbReference>
<dbReference type="PANTHER" id="PTHR43618:SF13">
    <property type="entry name" value="CHAIN DEHYDROGENASE, PUTATIVE (AFU_ORTHOLOGUE AFUA_1G17650)-RELATED"/>
    <property type="match status" value="1"/>
</dbReference>
<reference evidence="4" key="1">
    <citation type="submission" date="2022-10" db="EMBL/GenBank/DDBJ databases">
        <title>Tapping the CABI collections for fungal endophytes: first genome assemblies for Collariella, Neodidymelliopsis, Ascochyta clinopodiicola, Didymella pomorum, Didymosphaeria variabile, Neocosmospora piperis and Neocucurbitaria cava.</title>
        <authorList>
            <person name="Hill R."/>
        </authorList>
    </citation>
    <scope>NUCLEOTIDE SEQUENCE</scope>
    <source>
        <strain evidence="4">IMI 356814</strain>
    </source>
</reference>
<keyword evidence="5" id="KW-1185">Reference proteome</keyword>
<dbReference type="InterPro" id="IPR036291">
    <property type="entry name" value="NAD(P)-bd_dom_sf"/>
</dbReference>
<dbReference type="OrthoDB" id="2399539at2759"/>
<gene>
    <name evidence="4" type="ORF">N0V83_004940</name>
</gene>
<dbReference type="PANTHER" id="PTHR43618">
    <property type="entry name" value="7-ALPHA-HYDROXYSTEROID DEHYDROGENASE"/>
    <property type="match status" value="1"/>
</dbReference>